<keyword evidence="5" id="KW-1133">Transmembrane helix</keyword>
<gene>
    <name evidence="7" type="primary">pknB</name>
    <name evidence="7" type="ORF">NCTC11190_00328</name>
</gene>
<dbReference type="InterPro" id="IPR011009">
    <property type="entry name" value="Kinase-like_dom_sf"/>
</dbReference>
<dbReference type="CDD" id="cd14014">
    <property type="entry name" value="STKc_PknB_like"/>
    <property type="match status" value="1"/>
</dbReference>
<dbReference type="RefSeq" id="WP_084135199.1">
    <property type="nucleotide sequence ID" value="NZ_CALVFX010000017.1"/>
</dbReference>
<dbReference type="PROSITE" id="PS00108">
    <property type="entry name" value="PROTEIN_KINASE_ST"/>
    <property type="match status" value="1"/>
</dbReference>
<dbReference type="PANTHER" id="PTHR43289:SF6">
    <property type="entry name" value="SERINE_THREONINE-PROTEIN KINASE NEKL-3"/>
    <property type="match status" value="1"/>
</dbReference>
<evidence type="ECO:0000256" key="4">
    <source>
        <dbReference type="ARBA" id="ARBA00022840"/>
    </source>
</evidence>
<proteinExistence type="predicted"/>
<feature type="transmembrane region" description="Helical" evidence="5">
    <location>
        <begin position="260"/>
        <end position="280"/>
    </location>
</feature>
<keyword evidence="2" id="KW-0547">Nucleotide-binding</keyword>
<accession>A0A379MNB0</accession>
<evidence type="ECO:0000256" key="1">
    <source>
        <dbReference type="ARBA" id="ARBA00022679"/>
    </source>
</evidence>
<keyword evidence="8" id="KW-1185">Reference proteome</keyword>
<evidence type="ECO:0000256" key="5">
    <source>
        <dbReference type="SAM" id="Phobius"/>
    </source>
</evidence>
<dbReference type="InterPro" id="IPR008271">
    <property type="entry name" value="Ser/Thr_kinase_AS"/>
</dbReference>
<dbReference type="AlphaFoldDB" id="A0A379MNB0"/>
<dbReference type="Pfam" id="PF00069">
    <property type="entry name" value="Pkinase"/>
    <property type="match status" value="1"/>
</dbReference>
<dbReference type="SUPFAM" id="SSF56112">
    <property type="entry name" value="Protein kinase-like (PK-like)"/>
    <property type="match status" value="1"/>
</dbReference>
<dbReference type="EC" id="2.7.11.1" evidence="7"/>
<protein>
    <submittedName>
        <fullName evidence="7">Serine/threonine-protein kinase pknB</fullName>
        <ecNumber evidence="7">2.7.11.1</ecNumber>
    </submittedName>
</protein>
<keyword evidence="3 7" id="KW-0418">Kinase</keyword>
<organism evidence="7 8">
    <name type="scientific">Rikenella microfusus</name>
    <dbReference type="NCBI Taxonomy" id="28139"/>
    <lineage>
        <taxon>Bacteria</taxon>
        <taxon>Pseudomonadati</taxon>
        <taxon>Bacteroidota</taxon>
        <taxon>Bacteroidia</taxon>
        <taxon>Bacteroidales</taxon>
        <taxon>Rikenellaceae</taxon>
        <taxon>Rikenella</taxon>
    </lineage>
</organism>
<keyword evidence="1 7" id="KW-0808">Transferase</keyword>
<dbReference type="SMART" id="SM00220">
    <property type="entry name" value="S_TKc"/>
    <property type="match status" value="1"/>
</dbReference>
<keyword evidence="5" id="KW-0812">Transmembrane</keyword>
<evidence type="ECO:0000256" key="3">
    <source>
        <dbReference type="ARBA" id="ARBA00022777"/>
    </source>
</evidence>
<dbReference type="STRING" id="880526.GCA_000427365_01114"/>
<dbReference type="PROSITE" id="PS50011">
    <property type="entry name" value="PROTEIN_KINASE_DOM"/>
    <property type="match status" value="1"/>
</dbReference>
<sequence length="372" mass="42648">MTTLVTDSDMIPGDMRGQFPSGDFSEIFPLSEFETPAGIYRFYKALRYGRWHLLKALRTDLAADPFYRQLLFKEFEIGYRLQHPNIIQTLGLEQVPEVGQAIVLEYIDSQTLREGLDDRKLSRNQAVQILRQLCAALECLHAQQIIHRDLKPENILLTRNGGQVKVIDFSLADAGSYAVLKGAAGTRHYAAPEQQVADGAIDNRADIYALGRIMEDFRAVGLASPAVRRLARRCTAPDRSKRPASAQWVDARLERRNKRWTGWVGFAGLALFLSGLLFMGPLGKDPVATRDTIVRLDTLRRLDTVLLVRQDTLYRIRRDTVISDWYIQEIDRRVNERLDRLKSDMRHEMWDRYENPNRQSVGNKLYEESGLL</sequence>
<dbReference type="InterPro" id="IPR000719">
    <property type="entry name" value="Prot_kinase_dom"/>
</dbReference>
<evidence type="ECO:0000256" key="2">
    <source>
        <dbReference type="ARBA" id="ARBA00022741"/>
    </source>
</evidence>
<feature type="domain" description="Protein kinase" evidence="6">
    <location>
        <begin position="13"/>
        <end position="313"/>
    </location>
</feature>
<evidence type="ECO:0000259" key="6">
    <source>
        <dbReference type="PROSITE" id="PS50011"/>
    </source>
</evidence>
<dbReference type="OrthoDB" id="9813021at2"/>
<dbReference type="PANTHER" id="PTHR43289">
    <property type="entry name" value="MITOGEN-ACTIVATED PROTEIN KINASE KINASE KINASE 20-RELATED"/>
    <property type="match status" value="1"/>
</dbReference>
<evidence type="ECO:0000313" key="8">
    <source>
        <dbReference type="Proteomes" id="UP000255233"/>
    </source>
</evidence>
<dbReference type="Proteomes" id="UP000255233">
    <property type="component" value="Unassembled WGS sequence"/>
</dbReference>
<evidence type="ECO:0000313" key="7">
    <source>
        <dbReference type="EMBL" id="SUE33131.1"/>
    </source>
</evidence>
<reference evidence="7 8" key="1">
    <citation type="submission" date="2018-06" db="EMBL/GenBank/DDBJ databases">
        <authorList>
            <consortium name="Pathogen Informatics"/>
            <person name="Doyle S."/>
        </authorList>
    </citation>
    <scope>NUCLEOTIDE SEQUENCE [LARGE SCALE GENOMIC DNA]</scope>
    <source>
        <strain evidence="7 8">NCTC11190</strain>
    </source>
</reference>
<keyword evidence="4" id="KW-0067">ATP-binding</keyword>
<name>A0A379MNB0_9BACT</name>
<dbReference type="GO" id="GO:0004674">
    <property type="term" value="F:protein serine/threonine kinase activity"/>
    <property type="evidence" value="ECO:0007669"/>
    <property type="project" value="UniProtKB-EC"/>
</dbReference>
<dbReference type="Gene3D" id="1.10.510.10">
    <property type="entry name" value="Transferase(Phosphotransferase) domain 1"/>
    <property type="match status" value="1"/>
</dbReference>
<dbReference type="GO" id="GO:0005524">
    <property type="term" value="F:ATP binding"/>
    <property type="evidence" value="ECO:0007669"/>
    <property type="project" value="UniProtKB-KW"/>
</dbReference>
<dbReference type="EMBL" id="UGVL01000001">
    <property type="protein sequence ID" value="SUE33131.1"/>
    <property type="molecule type" value="Genomic_DNA"/>
</dbReference>
<keyword evidence="5" id="KW-0472">Membrane</keyword>